<evidence type="ECO:0000313" key="3">
    <source>
        <dbReference type="Proteomes" id="UP000239203"/>
    </source>
</evidence>
<reference evidence="2 3" key="1">
    <citation type="submission" date="2018-02" db="EMBL/GenBank/DDBJ databases">
        <title>Genomic Encyclopedia of Archaeal and Bacterial Type Strains, Phase II (KMG-II): from individual species to whole genera.</title>
        <authorList>
            <person name="Goeker M."/>
        </authorList>
    </citation>
    <scope>NUCLEOTIDE SEQUENCE [LARGE SCALE GENOMIC DNA]</scope>
    <source>
        <strain evidence="2 3">YU 961-1</strain>
    </source>
</reference>
<keyword evidence="1" id="KW-0472">Membrane</keyword>
<dbReference type="EMBL" id="PTIX01000016">
    <property type="protein sequence ID" value="PPK64981.1"/>
    <property type="molecule type" value="Genomic_DNA"/>
</dbReference>
<dbReference type="Proteomes" id="UP000239203">
    <property type="component" value="Unassembled WGS sequence"/>
</dbReference>
<dbReference type="AlphaFoldDB" id="A0A2S6GIJ9"/>
<gene>
    <name evidence="2" type="ORF">CLV40_11623</name>
</gene>
<protein>
    <submittedName>
        <fullName evidence="2">Uncharacterized protein</fullName>
    </submittedName>
</protein>
<organism evidence="2 3">
    <name type="scientific">Actinokineospora auranticolor</name>
    <dbReference type="NCBI Taxonomy" id="155976"/>
    <lineage>
        <taxon>Bacteria</taxon>
        <taxon>Bacillati</taxon>
        <taxon>Actinomycetota</taxon>
        <taxon>Actinomycetes</taxon>
        <taxon>Pseudonocardiales</taxon>
        <taxon>Pseudonocardiaceae</taxon>
        <taxon>Actinokineospora</taxon>
    </lineage>
</organism>
<feature type="transmembrane region" description="Helical" evidence="1">
    <location>
        <begin position="34"/>
        <end position="58"/>
    </location>
</feature>
<keyword evidence="1" id="KW-0812">Transmembrane</keyword>
<evidence type="ECO:0000256" key="1">
    <source>
        <dbReference type="SAM" id="Phobius"/>
    </source>
</evidence>
<comment type="caution">
    <text evidence="2">The sequence shown here is derived from an EMBL/GenBank/DDBJ whole genome shotgun (WGS) entry which is preliminary data.</text>
</comment>
<proteinExistence type="predicted"/>
<sequence>MPVPQGPTDLPKRSWWAVLRATVKESQRDDLLDWAAALTCYAVLSLFPAIPVLTSVLAML</sequence>
<evidence type="ECO:0000313" key="2">
    <source>
        <dbReference type="EMBL" id="PPK64981.1"/>
    </source>
</evidence>
<name>A0A2S6GIJ9_9PSEU</name>
<keyword evidence="1" id="KW-1133">Transmembrane helix</keyword>
<dbReference type="RefSeq" id="WP_104481426.1">
    <property type="nucleotide sequence ID" value="NZ_CP154825.1"/>
</dbReference>
<accession>A0A2S6GIJ9</accession>
<keyword evidence="3" id="KW-1185">Reference proteome</keyword>